<gene>
    <name evidence="1" type="ORF">ACFOWD_02690</name>
</gene>
<comment type="caution">
    <text evidence="1">The sequence shown here is derived from an EMBL/GenBank/DDBJ whole genome shotgun (WGS) entry which is preliminary data.</text>
</comment>
<reference evidence="2" key="1">
    <citation type="journal article" date="2019" name="Int. J. Syst. Evol. Microbiol.">
        <title>The Global Catalogue of Microorganisms (GCM) 10K type strain sequencing project: providing services to taxonomists for standard genome sequencing and annotation.</title>
        <authorList>
            <consortium name="The Broad Institute Genomics Platform"/>
            <consortium name="The Broad Institute Genome Sequencing Center for Infectious Disease"/>
            <person name="Wu L."/>
            <person name="Ma J."/>
        </authorList>
    </citation>
    <scope>NUCLEOTIDE SEQUENCE [LARGE SCALE GENOMIC DNA]</scope>
    <source>
        <strain evidence="2">CECT 8655</strain>
    </source>
</reference>
<evidence type="ECO:0000313" key="1">
    <source>
        <dbReference type="EMBL" id="MFC4267802.1"/>
    </source>
</evidence>
<dbReference type="EMBL" id="JBHSCY010000001">
    <property type="protein sequence ID" value="MFC4267802.1"/>
    <property type="molecule type" value="Genomic_DNA"/>
</dbReference>
<dbReference type="Proteomes" id="UP001595826">
    <property type="component" value="Unassembled WGS sequence"/>
</dbReference>
<protein>
    <submittedName>
        <fullName evidence="1">Uncharacterized protein</fullName>
    </submittedName>
</protein>
<name>A0ABV8R7I7_9FLAO</name>
<accession>A0ABV8R7I7</accession>
<evidence type="ECO:0000313" key="2">
    <source>
        <dbReference type="Proteomes" id="UP001595826"/>
    </source>
</evidence>
<keyword evidence="2" id="KW-1185">Reference proteome</keyword>
<sequence>MNVFTDIQFNIQLQHVTFCHYQLTIDDKKMKLTFPQLLHLRNKINEITLPENLENIIQNENFVLLFIADRKHLVFLEIPKLLDLKEELSLCFYHY</sequence>
<organism evidence="1 2">
    <name type="scientific">Polaribacter marinivivus</name>
    <dbReference type="NCBI Taxonomy" id="1524260"/>
    <lineage>
        <taxon>Bacteria</taxon>
        <taxon>Pseudomonadati</taxon>
        <taxon>Bacteroidota</taxon>
        <taxon>Flavobacteriia</taxon>
        <taxon>Flavobacteriales</taxon>
        <taxon>Flavobacteriaceae</taxon>
    </lineage>
</organism>
<dbReference type="RefSeq" id="WP_377407912.1">
    <property type="nucleotide sequence ID" value="NZ_CP194417.1"/>
</dbReference>
<proteinExistence type="predicted"/>